<protein>
    <recommendedName>
        <fullName evidence="6">TBC1 domain family member 31</fullName>
    </recommendedName>
</protein>
<dbReference type="Gene3D" id="1.10.472.80">
    <property type="entry name" value="Ypt/Rab-GAP domain of gyp1p, domain 3"/>
    <property type="match status" value="1"/>
</dbReference>
<dbReference type="Gene3D" id="2.130.10.10">
    <property type="entry name" value="YVTN repeat-like/Quinoprotein amine dehydrogenase"/>
    <property type="match status" value="1"/>
</dbReference>
<feature type="coiled-coil region" evidence="3">
    <location>
        <begin position="664"/>
        <end position="704"/>
    </location>
</feature>
<dbReference type="PANTHER" id="PTHR19853:SF1">
    <property type="entry name" value="TBC1 DOMAIN FAMILY MEMBER 31"/>
    <property type="match status" value="1"/>
</dbReference>
<organism evidence="4 5">
    <name type="scientific">Cotesia glomerata</name>
    <name type="common">Lepidopteran parasitic wasp</name>
    <name type="synonym">Apanteles glomeratus</name>
    <dbReference type="NCBI Taxonomy" id="32391"/>
    <lineage>
        <taxon>Eukaryota</taxon>
        <taxon>Metazoa</taxon>
        <taxon>Ecdysozoa</taxon>
        <taxon>Arthropoda</taxon>
        <taxon>Hexapoda</taxon>
        <taxon>Insecta</taxon>
        <taxon>Pterygota</taxon>
        <taxon>Neoptera</taxon>
        <taxon>Endopterygota</taxon>
        <taxon>Hymenoptera</taxon>
        <taxon>Apocrita</taxon>
        <taxon>Ichneumonoidea</taxon>
        <taxon>Braconidae</taxon>
        <taxon>Microgastrinae</taxon>
        <taxon>Cotesia</taxon>
    </lineage>
</organism>
<evidence type="ECO:0000313" key="5">
    <source>
        <dbReference type="Proteomes" id="UP000826195"/>
    </source>
</evidence>
<keyword evidence="1" id="KW-0853">WD repeat</keyword>
<dbReference type="Proteomes" id="UP000826195">
    <property type="component" value="Unassembled WGS sequence"/>
</dbReference>
<keyword evidence="3" id="KW-0175">Coiled coil</keyword>
<dbReference type="SUPFAM" id="SSF47923">
    <property type="entry name" value="Ypt/Rab-GAP domain of gyp1p"/>
    <property type="match status" value="1"/>
</dbReference>
<dbReference type="GO" id="GO:0036064">
    <property type="term" value="C:ciliary basal body"/>
    <property type="evidence" value="ECO:0007669"/>
    <property type="project" value="TreeGrafter"/>
</dbReference>
<evidence type="ECO:0000256" key="1">
    <source>
        <dbReference type="ARBA" id="ARBA00022574"/>
    </source>
</evidence>
<dbReference type="PANTHER" id="PTHR19853">
    <property type="entry name" value="WD REPEAT CONTAINING PROTEIN 3 WDR3"/>
    <property type="match status" value="1"/>
</dbReference>
<comment type="caution">
    <text evidence="4">The sequence shown here is derived from an EMBL/GenBank/DDBJ whole genome shotgun (WGS) entry which is preliminary data.</text>
</comment>
<keyword evidence="5" id="KW-1185">Reference proteome</keyword>
<evidence type="ECO:0008006" key="6">
    <source>
        <dbReference type="Google" id="ProtNLM"/>
    </source>
</evidence>
<gene>
    <name evidence="4" type="ORF">KQX54_015400</name>
</gene>
<dbReference type="InterPro" id="IPR051570">
    <property type="entry name" value="TBC1_cilium_biogenesis"/>
</dbReference>
<dbReference type="EMBL" id="JAHXZJ010002237">
    <property type="protein sequence ID" value="KAH0546816.1"/>
    <property type="molecule type" value="Genomic_DNA"/>
</dbReference>
<dbReference type="InterPro" id="IPR015943">
    <property type="entry name" value="WD40/YVTN_repeat-like_dom_sf"/>
</dbReference>
<sequence length="784" mass="91301">MPAKGTKLTKIGKDIFKLEADNPKRKCLQRLDFSQFCFDESEERAAAIDLTGYFYFLLLINNDWIVKKFSNVGQSTFVAFNPIEQCEVIIGLASTDLKIVKLKQVFNDAESIEDYYVLKGHQLPPTRISFFKSYCFSVSRSEAIIWDLKSFTKLHQLRLEPDEGGIRKGLLSPTGLITAIYENDTLQVWPFEQFDLVNKISLSEYGLNNTKDIIFTENGRAALICGGKNKIIIFNTKTWSVIKNFEFSEHFSGIKRLQIVPLPLDAGSNKIISMLFDDGTFKFFDINLKSFVEVTDHVAQGVRKLSVSPHGQWVGFIQCDGSLVISCFDQLMKLTAEVTKIKSTVNSAFSKVKTHTIDQHLKHVERKIKDNLRLDRLLPILKEYGEYPERYRPIIWRTILKLPSNKKAFIGIISKVPTDSTIKMLDDYKLADRTKTSLLALTVDRLIQFCPMFSQSLFIPEFIFPFIIVFKKDHLLAYEAVLTVILNYCQKWFEYHPFPPLNILGIIENILAETDPVLLKFYYDRDITSTTYAWPLLQTAMSEVLTGNEWLILWDHLLSFRKPTLLLICVVAYNICSRRIILSFVKKERIEEFFRQPGKIAVKDVIKVALRIDREISDRNHPAQYLKDTFCKLPPDGPYPTFLCEEYPKFIIEDREKMNELINLKDEEFNLRKKRQQISKIAEEKRLNDEKESFIKQIQEQRLREQRRCYDEQFRVSEAFVANERQKLYRQMLSSASTDVARVNSVSNKSSSRSKIKSYHELKDDVDTLEEEIRQFLRTIKRQR</sequence>
<proteinExistence type="predicted"/>
<evidence type="ECO:0000256" key="2">
    <source>
        <dbReference type="ARBA" id="ARBA00022737"/>
    </source>
</evidence>
<dbReference type="InterPro" id="IPR035969">
    <property type="entry name" value="Rab-GAP_TBC_sf"/>
</dbReference>
<evidence type="ECO:0000256" key="3">
    <source>
        <dbReference type="SAM" id="Coils"/>
    </source>
</evidence>
<dbReference type="InterPro" id="IPR036322">
    <property type="entry name" value="WD40_repeat_dom_sf"/>
</dbReference>
<dbReference type="SUPFAM" id="SSF50978">
    <property type="entry name" value="WD40 repeat-like"/>
    <property type="match status" value="1"/>
</dbReference>
<name>A0AAV7I9R4_COTGL</name>
<dbReference type="GO" id="GO:0060271">
    <property type="term" value="P:cilium assembly"/>
    <property type="evidence" value="ECO:0007669"/>
    <property type="project" value="TreeGrafter"/>
</dbReference>
<accession>A0AAV7I9R4</accession>
<reference evidence="4 5" key="1">
    <citation type="journal article" date="2021" name="J. Hered.">
        <title>A chromosome-level genome assembly of the parasitoid wasp, Cotesia glomerata (Hymenoptera: Braconidae).</title>
        <authorList>
            <person name="Pinto B.J."/>
            <person name="Weis J.J."/>
            <person name="Gamble T."/>
            <person name="Ode P.J."/>
            <person name="Paul R."/>
            <person name="Zaspel J.M."/>
        </authorList>
    </citation>
    <scope>NUCLEOTIDE SEQUENCE [LARGE SCALE GENOMIC DNA]</scope>
    <source>
        <strain evidence="4">CgM1</strain>
    </source>
</reference>
<keyword evidence="2" id="KW-0677">Repeat</keyword>
<evidence type="ECO:0000313" key="4">
    <source>
        <dbReference type="EMBL" id="KAH0546816.1"/>
    </source>
</evidence>
<dbReference type="AlphaFoldDB" id="A0AAV7I9R4"/>